<feature type="compositionally biased region" description="Acidic residues" evidence="1">
    <location>
        <begin position="54"/>
        <end position="67"/>
    </location>
</feature>
<reference evidence="2" key="1">
    <citation type="journal article" date="2021" name="J Fungi (Basel)">
        <title>Virulence traits and population genomics of the black yeast Aureobasidium melanogenum.</title>
        <authorList>
            <person name="Cernosa A."/>
            <person name="Sun X."/>
            <person name="Gostincar C."/>
            <person name="Fang C."/>
            <person name="Gunde-Cimerman N."/>
            <person name="Song Z."/>
        </authorList>
    </citation>
    <scope>NUCLEOTIDE SEQUENCE</scope>
    <source>
        <strain evidence="2">EXF-9911</strain>
    </source>
</reference>
<proteinExistence type="predicted"/>
<comment type="caution">
    <text evidence="2">The sequence shown here is derived from an EMBL/GenBank/DDBJ whole genome shotgun (WGS) entry which is preliminary data.</text>
</comment>
<gene>
    <name evidence="2" type="ORF">KCU76_g18592</name>
</gene>
<feature type="non-terminal residue" evidence="2">
    <location>
        <position position="1"/>
    </location>
</feature>
<evidence type="ECO:0000313" key="2">
    <source>
        <dbReference type="EMBL" id="KAG9664820.1"/>
    </source>
</evidence>
<reference evidence="2" key="2">
    <citation type="submission" date="2021-08" db="EMBL/GenBank/DDBJ databases">
        <authorList>
            <person name="Gostincar C."/>
            <person name="Sun X."/>
            <person name="Song Z."/>
            <person name="Gunde-Cimerman N."/>
        </authorList>
    </citation>
    <scope>NUCLEOTIDE SEQUENCE</scope>
    <source>
        <strain evidence="2">EXF-9911</strain>
    </source>
</reference>
<evidence type="ECO:0000256" key="1">
    <source>
        <dbReference type="SAM" id="MobiDB-lite"/>
    </source>
</evidence>
<dbReference type="EMBL" id="JAHFXF010001669">
    <property type="protein sequence ID" value="KAG9664820.1"/>
    <property type="molecule type" value="Genomic_DNA"/>
</dbReference>
<name>A0A9P8DXZ5_AURME</name>
<feature type="compositionally biased region" description="Polar residues" evidence="1">
    <location>
        <begin position="71"/>
        <end position="87"/>
    </location>
</feature>
<protein>
    <submittedName>
        <fullName evidence="2">Uncharacterized protein</fullName>
    </submittedName>
</protein>
<evidence type="ECO:0000313" key="3">
    <source>
        <dbReference type="Proteomes" id="UP000779574"/>
    </source>
</evidence>
<organism evidence="2 3">
    <name type="scientific">Aureobasidium melanogenum</name>
    <name type="common">Aureobasidium pullulans var. melanogenum</name>
    <dbReference type="NCBI Taxonomy" id="46634"/>
    <lineage>
        <taxon>Eukaryota</taxon>
        <taxon>Fungi</taxon>
        <taxon>Dikarya</taxon>
        <taxon>Ascomycota</taxon>
        <taxon>Pezizomycotina</taxon>
        <taxon>Dothideomycetes</taxon>
        <taxon>Dothideomycetidae</taxon>
        <taxon>Dothideales</taxon>
        <taxon>Saccotheciaceae</taxon>
        <taxon>Aureobasidium</taxon>
    </lineage>
</organism>
<dbReference type="AlphaFoldDB" id="A0A9P8DXZ5"/>
<dbReference type="Proteomes" id="UP000779574">
    <property type="component" value="Unassembled WGS sequence"/>
</dbReference>
<feature type="region of interest" description="Disordered" evidence="1">
    <location>
        <begin position="44"/>
        <end position="109"/>
    </location>
</feature>
<sequence length="109" mass="11351">LETRPFEIPSHVFPFKPLTGFSSTCFSSLSSPDCICNCISRDQRATTGGTPIEDAADEDDENQDGEDPPSKHTSPVPETQPTASKSAITEPAAAEPAVNGSAADTGEAV</sequence>
<accession>A0A9P8DXZ5</accession>
<feature type="non-terminal residue" evidence="2">
    <location>
        <position position="109"/>
    </location>
</feature>